<comment type="caution">
    <text evidence="1">The sequence shown here is derived from an EMBL/GenBank/DDBJ whole genome shotgun (WGS) entry which is preliminary data.</text>
</comment>
<name>A0AAD4FPU8_9GAMM</name>
<reference evidence="1" key="2">
    <citation type="submission" date="2015-03" db="EMBL/GenBank/DDBJ databases">
        <title>Genome sequence of Pseudoalteromonas citrea.</title>
        <authorList>
            <person name="Xie B.-B."/>
            <person name="Rong J.-C."/>
            <person name="Qin Q.-L."/>
            <person name="Zhang Y.-Z."/>
        </authorList>
    </citation>
    <scope>NUCLEOTIDE SEQUENCE</scope>
    <source>
        <strain evidence="1">DSM 8771</strain>
    </source>
</reference>
<organism evidence="1 2">
    <name type="scientific">Pseudoalteromonas citrea</name>
    <dbReference type="NCBI Taxonomy" id="43655"/>
    <lineage>
        <taxon>Bacteria</taxon>
        <taxon>Pseudomonadati</taxon>
        <taxon>Pseudomonadota</taxon>
        <taxon>Gammaproteobacteria</taxon>
        <taxon>Alteromonadales</taxon>
        <taxon>Pseudoalteromonadaceae</taxon>
        <taxon>Pseudoalteromonas</taxon>
    </lineage>
</organism>
<evidence type="ECO:0000313" key="2">
    <source>
        <dbReference type="Proteomes" id="UP000016487"/>
    </source>
</evidence>
<reference evidence="1" key="1">
    <citation type="journal article" date="2012" name="J. Bacteriol.">
        <title>Genome sequences of type strains of seven species of the marine bacterium Pseudoalteromonas.</title>
        <authorList>
            <person name="Xie B.B."/>
            <person name="Shu Y.L."/>
            <person name="Qin Q.L."/>
            <person name="Rong J.C."/>
            <person name="Zhang X.Y."/>
            <person name="Chen X.L."/>
            <person name="Shi M."/>
            <person name="He H.L."/>
            <person name="Zhou B.C."/>
            <person name="Zhang Y.Z."/>
        </authorList>
    </citation>
    <scope>NUCLEOTIDE SEQUENCE</scope>
    <source>
        <strain evidence="1">DSM 8771</strain>
    </source>
</reference>
<dbReference type="AlphaFoldDB" id="A0AAD4FPU8"/>
<dbReference type="Proteomes" id="UP000016487">
    <property type="component" value="Unassembled WGS sequence"/>
</dbReference>
<accession>A0AAD4FPU8</accession>
<proteinExistence type="predicted"/>
<dbReference type="EMBL" id="AHBZ03000027">
    <property type="protein sequence ID" value="KAF7764358.1"/>
    <property type="molecule type" value="Genomic_DNA"/>
</dbReference>
<sequence length="37" mass="4365">MFKLDLTFAVYSTNGGMVHYINTLFLKSLLSFDWFML</sequence>
<evidence type="ECO:0000313" key="1">
    <source>
        <dbReference type="EMBL" id="KAF7764358.1"/>
    </source>
</evidence>
<protein>
    <submittedName>
        <fullName evidence="1">Uncharacterized protein</fullName>
    </submittedName>
</protein>
<gene>
    <name evidence="1" type="ORF">PCIT_b0336</name>
</gene>